<name>A0ABD2BB59_VESMC</name>
<evidence type="ECO:0000313" key="3">
    <source>
        <dbReference type="Proteomes" id="UP001607303"/>
    </source>
</evidence>
<sequence length="70" mass="7285">MNGHSGILSSSRYTEDRKVLEQLPTIIITSNEMTPPPPPLPLPSLPSPSPSPSPPSLPPSSPGSTVTSRA</sequence>
<proteinExistence type="predicted"/>
<comment type="caution">
    <text evidence="2">The sequence shown here is derived from an EMBL/GenBank/DDBJ whole genome shotgun (WGS) entry which is preliminary data.</text>
</comment>
<dbReference type="AlphaFoldDB" id="A0ABD2BB59"/>
<dbReference type="EMBL" id="JAYRBN010000091">
    <property type="protein sequence ID" value="KAL2729967.1"/>
    <property type="molecule type" value="Genomic_DNA"/>
</dbReference>
<feature type="region of interest" description="Disordered" evidence="1">
    <location>
        <begin position="24"/>
        <end position="70"/>
    </location>
</feature>
<dbReference type="Proteomes" id="UP001607303">
    <property type="component" value="Unassembled WGS sequence"/>
</dbReference>
<gene>
    <name evidence="2" type="ORF">V1477_015778</name>
</gene>
<evidence type="ECO:0000256" key="1">
    <source>
        <dbReference type="SAM" id="MobiDB-lite"/>
    </source>
</evidence>
<accession>A0ABD2BB59</accession>
<reference evidence="2 3" key="1">
    <citation type="journal article" date="2024" name="Ann. Entomol. Soc. Am.">
        <title>Genomic analyses of the southern and eastern yellowjacket wasps (Hymenoptera: Vespidae) reveal evolutionary signatures of social life.</title>
        <authorList>
            <person name="Catto M.A."/>
            <person name="Caine P.B."/>
            <person name="Orr S.E."/>
            <person name="Hunt B.G."/>
            <person name="Goodisman M.A.D."/>
        </authorList>
    </citation>
    <scope>NUCLEOTIDE SEQUENCE [LARGE SCALE GENOMIC DNA]</scope>
    <source>
        <strain evidence="2">232</strain>
        <tissue evidence="2">Head and thorax</tissue>
    </source>
</reference>
<keyword evidence="3" id="KW-1185">Reference proteome</keyword>
<evidence type="ECO:0000313" key="2">
    <source>
        <dbReference type="EMBL" id="KAL2729967.1"/>
    </source>
</evidence>
<organism evidence="2 3">
    <name type="scientific">Vespula maculifrons</name>
    <name type="common">Eastern yellow jacket</name>
    <name type="synonym">Wasp</name>
    <dbReference type="NCBI Taxonomy" id="7453"/>
    <lineage>
        <taxon>Eukaryota</taxon>
        <taxon>Metazoa</taxon>
        <taxon>Ecdysozoa</taxon>
        <taxon>Arthropoda</taxon>
        <taxon>Hexapoda</taxon>
        <taxon>Insecta</taxon>
        <taxon>Pterygota</taxon>
        <taxon>Neoptera</taxon>
        <taxon>Endopterygota</taxon>
        <taxon>Hymenoptera</taxon>
        <taxon>Apocrita</taxon>
        <taxon>Aculeata</taxon>
        <taxon>Vespoidea</taxon>
        <taxon>Vespidae</taxon>
        <taxon>Vespinae</taxon>
        <taxon>Vespula</taxon>
    </lineage>
</organism>
<feature type="compositionally biased region" description="Pro residues" evidence="1">
    <location>
        <begin position="34"/>
        <end position="61"/>
    </location>
</feature>
<protein>
    <submittedName>
        <fullName evidence="2">Uncharacterized protein</fullName>
    </submittedName>
</protein>